<evidence type="ECO:0000256" key="4">
    <source>
        <dbReference type="ARBA" id="ARBA00022722"/>
    </source>
</evidence>
<dbReference type="RefSeq" id="WP_260982131.1">
    <property type="nucleotide sequence ID" value="NZ_JBHTIU010000074.1"/>
</dbReference>
<accession>A0ABW3DG61</accession>
<reference evidence="13" key="1">
    <citation type="journal article" date="2019" name="Int. J. Syst. Evol. Microbiol.">
        <title>The Global Catalogue of Microorganisms (GCM) 10K type strain sequencing project: providing services to taxonomists for standard genome sequencing and annotation.</title>
        <authorList>
            <consortium name="The Broad Institute Genomics Platform"/>
            <consortium name="The Broad Institute Genome Sequencing Center for Infectious Disease"/>
            <person name="Wu L."/>
            <person name="Ma J."/>
        </authorList>
    </citation>
    <scope>NUCLEOTIDE SEQUENCE [LARGE SCALE GENOMIC DNA]</scope>
    <source>
        <strain evidence="13">CCUG 57263</strain>
    </source>
</reference>
<dbReference type="SUPFAM" id="SSF50249">
    <property type="entry name" value="Nucleic acid-binding proteins"/>
    <property type="match status" value="1"/>
</dbReference>
<protein>
    <submittedName>
        <fullName evidence="12">Rne/Rng family ribonuclease</fullName>
    </submittedName>
</protein>
<proteinExistence type="predicted"/>
<evidence type="ECO:0000256" key="5">
    <source>
        <dbReference type="ARBA" id="ARBA00022723"/>
    </source>
</evidence>
<evidence type="ECO:0000313" key="13">
    <source>
        <dbReference type="Proteomes" id="UP001597120"/>
    </source>
</evidence>
<comment type="cofactor">
    <cofactor evidence="1">
        <name>Mg(2+)</name>
        <dbReference type="ChEBI" id="CHEBI:18420"/>
    </cofactor>
</comment>
<dbReference type="InterPro" id="IPR003029">
    <property type="entry name" value="S1_domain"/>
</dbReference>
<evidence type="ECO:0000313" key="12">
    <source>
        <dbReference type="EMBL" id="MFD0871219.1"/>
    </source>
</evidence>
<dbReference type="NCBIfam" id="TIGR00757">
    <property type="entry name" value="RNaseEG"/>
    <property type="match status" value="1"/>
</dbReference>
<gene>
    <name evidence="12" type="ORF">ACFQ03_18920</name>
</gene>
<keyword evidence="9" id="KW-0694">RNA-binding</keyword>
<comment type="caution">
    <text evidence="12">The sequence shown here is derived from an EMBL/GenBank/DDBJ whole genome shotgun (WGS) entry which is preliminary data.</text>
</comment>
<dbReference type="InterPro" id="IPR019307">
    <property type="entry name" value="RNA-bd_AU-1/RNase_E/G"/>
</dbReference>
<keyword evidence="7" id="KW-0378">Hydrolase</keyword>
<dbReference type="Pfam" id="PF00575">
    <property type="entry name" value="S1"/>
    <property type="match status" value="1"/>
</dbReference>
<dbReference type="InterPro" id="IPR012340">
    <property type="entry name" value="NA-bd_OB-fold"/>
</dbReference>
<keyword evidence="2" id="KW-1003">Cell membrane</keyword>
<evidence type="ECO:0000256" key="10">
    <source>
        <dbReference type="ARBA" id="ARBA00023136"/>
    </source>
</evidence>
<feature type="domain" description="S1 motif" evidence="11">
    <location>
        <begin position="38"/>
        <end position="101"/>
    </location>
</feature>
<dbReference type="InterPro" id="IPR004659">
    <property type="entry name" value="RNase_E/G"/>
</dbReference>
<dbReference type="Pfam" id="PF10150">
    <property type="entry name" value="RNase_E_G"/>
    <property type="match status" value="1"/>
</dbReference>
<dbReference type="EMBL" id="JBHTIU010000074">
    <property type="protein sequence ID" value="MFD0871219.1"/>
    <property type="molecule type" value="Genomic_DNA"/>
</dbReference>
<evidence type="ECO:0000256" key="6">
    <source>
        <dbReference type="ARBA" id="ARBA00022759"/>
    </source>
</evidence>
<evidence type="ECO:0000259" key="11">
    <source>
        <dbReference type="PROSITE" id="PS50126"/>
    </source>
</evidence>
<keyword evidence="6" id="KW-0255">Endonuclease</keyword>
<dbReference type="CDD" id="cd04453">
    <property type="entry name" value="S1_RNase_E"/>
    <property type="match status" value="1"/>
</dbReference>
<dbReference type="PROSITE" id="PS50126">
    <property type="entry name" value="S1"/>
    <property type="match status" value="1"/>
</dbReference>
<dbReference type="PANTHER" id="PTHR30001:SF1">
    <property type="entry name" value="RIBONUCLEASE E_G-LIKE PROTEIN, CHLOROPLASTIC"/>
    <property type="match status" value="1"/>
</dbReference>
<dbReference type="PANTHER" id="PTHR30001">
    <property type="entry name" value="RIBONUCLEASE"/>
    <property type="match status" value="1"/>
</dbReference>
<keyword evidence="4" id="KW-0540">Nuclease</keyword>
<dbReference type="Gene3D" id="2.40.50.140">
    <property type="entry name" value="Nucleic acid-binding proteins"/>
    <property type="match status" value="1"/>
</dbReference>
<dbReference type="Proteomes" id="UP001597120">
    <property type="component" value="Unassembled WGS sequence"/>
</dbReference>
<organism evidence="12 13">
    <name type="scientific">Paenibacillus residui</name>
    <dbReference type="NCBI Taxonomy" id="629724"/>
    <lineage>
        <taxon>Bacteria</taxon>
        <taxon>Bacillati</taxon>
        <taxon>Bacillota</taxon>
        <taxon>Bacilli</taxon>
        <taxon>Bacillales</taxon>
        <taxon>Paenibacillaceae</taxon>
        <taxon>Paenibacillus</taxon>
    </lineage>
</organism>
<evidence type="ECO:0000256" key="2">
    <source>
        <dbReference type="ARBA" id="ARBA00022475"/>
    </source>
</evidence>
<keyword evidence="10" id="KW-0472">Membrane</keyword>
<keyword evidence="5" id="KW-0479">Metal-binding</keyword>
<evidence type="ECO:0000256" key="9">
    <source>
        <dbReference type="ARBA" id="ARBA00022884"/>
    </source>
</evidence>
<sequence>MKQVLVQNKQGLCKIVVMENGKMTEYYTERPSEIEKAGNVYKGKVVNVVPGLQAAFVDIGLDKNAYLYIDDLLPAHLEKQPEHKPSIRDLVKEGQEVIVQVKKEPVGSKGARVTTHCTIPGRWLVFLPEADYVATSRKINCPEEKTRLRQLAEALREPGDGIIVRTLAEGQSSEVLEQDFQWLKDVWSSILRKAECSTAPALLYRDLSLLPRLVRDLFNERVDEWVVDEPQVGAEIKAMLDDMAPELTERVRIYSDRTPLFEAYGISAELEAMSRRQIWLHCGGYIVVDRTEALTVIDVNTGKYTGQDNLERTAYVVNREAASLIARLIRFRDLGGIILIDFIDMEEEEHRRGVQEVLEEEVLGDRARTNLVGWTRLGLFELTRQRSRPAIDDNSRCPVCGGSGRLLSREG</sequence>
<name>A0ABW3DG61_9BACL</name>
<evidence type="ECO:0000256" key="3">
    <source>
        <dbReference type="ARBA" id="ARBA00022519"/>
    </source>
</evidence>
<dbReference type="SMART" id="SM00316">
    <property type="entry name" value="S1"/>
    <property type="match status" value="1"/>
</dbReference>
<keyword evidence="13" id="KW-1185">Reference proteome</keyword>
<keyword evidence="3" id="KW-0997">Cell inner membrane</keyword>
<evidence type="ECO:0000256" key="7">
    <source>
        <dbReference type="ARBA" id="ARBA00022801"/>
    </source>
</evidence>
<evidence type="ECO:0000256" key="1">
    <source>
        <dbReference type="ARBA" id="ARBA00001946"/>
    </source>
</evidence>
<keyword evidence="8" id="KW-0460">Magnesium</keyword>
<evidence type="ECO:0000256" key="8">
    <source>
        <dbReference type="ARBA" id="ARBA00022842"/>
    </source>
</evidence>